<keyword evidence="2" id="KW-1185">Reference proteome</keyword>
<name>F4XJG9_9CYAN</name>
<dbReference type="HOGENOM" id="CLU_3374681_0_0_3"/>
<dbReference type="Proteomes" id="UP000003959">
    <property type="component" value="Unassembled WGS sequence"/>
</dbReference>
<evidence type="ECO:0000313" key="2">
    <source>
        <dbReference type="Proteomes" id="UP000003959"/>
    </source>
</evidence>
<sequence length="34" mass="3739">MLKLTLPILPGLAIHHHLDLGTSASFMVWEIGQV</sequence>
<dbReference type="AlphaFoldDB" id="F4XJG9"/>
<proteinExistence type="predicted"/>
<reference evidence="2" key="1">
    <citation type="journal article" date="2011" name="Proc. Natl. Acad. Sci. U.S.A.">
        <title>Genomic insights into the physiology and ecology of the marine filamentous cyanobacterium Lyngbya majuscula.</title>
        <authorList>
            <person name="Jones A.C."/>
            <person name="Monroe E.A."/>
            <person name="Podell S."/>
            <person name="Hess W.R."/>
            <person name="Klages S."/>
            <person name="Esquenazi E."/>
            <person name="Niessen S."/>
            <person name="Hoover H."/>
            <person name="Rothmann M."/>
            <person name="Lasken R.S."/>
            <person name="Yates J.R.III."/>
            <person name="Reinhardt R."/>
            <person name="Kube M."/>
            <person name="Burkart M.D."/>
            <person name="Allen E.E."/>
            <person name="Dorrestein P.C."/>
            <person name="Gerwick W.H."/>
            <person name="Gerwick L."/>
        </authorList>
    </citation>
    <scope>NUCLEOTIDE SEQUENCE [LARGE SCALE GENOMIC DNA]</scope>
    <source>
        <strain evidence="2">3L</strain>
    </source>
</reference>
<dbReference type="EMBL" id="GL890823">
    <property type="protein sequence ID" value="EGJ35249.1"/>
    <property type="molecule type" value="Genomic_DNA"/>
</dbReference>
<evidence type="ECO:0000313" key="1">
    <source>
        <dbReference type="EMBL" id="EGJ35249.1"/>
    </source>
</evidence>
<accession>F4XJG9</accession>
<gene>
    <name evidence="1" type="ORF">LYNGBM3L_06390</name>
</gene>
<organism evidence="1 2">
    <name type="scientific">Moorena producens 3L</name>
    <dbReference type="NCBI Taxonomy" id="489825"/>
    <lineage>
        <taxon>Bacteria</taxon>
        <taxon>Bacillati</taxon>
        <taxon>Cyanobacteriota</taxon>
        <taxon>Cyanophyceae</taxon>
        <taxon>Coleofasciculales</taxon>
        <taxon>Coleofasciculaceae</taxon>
        <taxon>Moorena</taxon>
    </lineage>
</organism>
<protein>
    <submittedName>
        <fullName evidence="1">Uncharacterized protein</fullName>
    </submittedName>
</protein>